<protein>
    <submittedName>
        <fullName evidence="1">Uncharacterized protein</fullName>
    </submittedName>
</protein>
<proteinExistence type="predicted"/>
<dbReference type="Proteomes" id="UP000800039">
    <property type="component" value="Unassembled WGS sequence"/>
</dbReference>
<dbReference type="GeneID" id="63844507"/>
<dbReference type="EMBL" id="ML976620">
    <property type="protein sequence ID" value="KAF1840499.1"/>
    <property type="molecule type" value="Genomic_DNA"/>
</dbReference>
<reference evidence="1" key="1">
    <citation type="submission" date="2020-01" db="EMBL/GenBank/DDBJ databases">
        <authorList>
            <consortium name="DOE Joint Genome Institute"/>
            <person name="Haridas S."/>
            <person name="Albert R."/>
            <person name="Binder M."/>
            <person name="Bloem J."/>
            <person name="Labutti K."/>
            <person name="Salamov A."/>
            <person name="Andreopoulos B."/>
            <person name="Baker S.E."/>
            <person name="Barry K."/>
            <person name="Bills G."/>
            <person name="Bluhm B.H."/>
            <person name="Cannon C."/>
            <person name="Castanera R."/>
            <person name="Culley D.E."/>
            <person name="Daum C."/>
            <person name="Ezra D."/>
            <person name="Gonzalez J.B."/>
            <person name="Henrissat B."/>
            <person name="Kuo A."/>
            <person name="Liang C."/>
            <person name="Lipzen A."/>
            <person name="Lutzoni F."/>
            <person name="Magnuson J."/>
            <person name="Mondo S."/>
            <person name="Nolan M."/>
            <person name="Ohm R."/>
            <person name="Pangilinan J."/>
            <person name="Park H.-J."/>
            <person name="Ramirez L."/>
            <person name="Alfaro M."/>
            <person name="Sun H."/>
            <person name="Tritt A."/>
            <person name="Yoshinaga Y."/>
            <person name="Zwiers L.-H."/>
            <person name="Turgeon B.G."/>
            <person name="Goodwin S.B."/>
            <person name="Spatafora J.W."/>
            <person name="Crous P.W."/>
            <person name="Grigoriev I.V."/>
        </authorList>
    </citation>
    <scope>NUCLEOTIDE SEQUENCE</scope>
    <source>
        <strain evidence="1">CBS 394.84</strain>
    </source>
</reference>
<organism evidence="1 2">
    <name type="scientific">Cucurbitaria berberidis CBS 394.84</name>
    <dbReference type="NCBI Taxonomy" id="1168544"/>
    <lineage>
        <taxon>Eukaryota</taxon>
        <taxon>Fungi</taxon>
        <taxon>Dikarya</taxon>
        <taxon>Ascomycota</taxon>
        <taxon>Pezizomycotina</taxon>
        <taxon>Dothideomycetes</taxon>
        <taxon>Pleosporomycetidae</taxon>
        <taxon>Pleosporales</taxon>
        <taxon>Pleosporineae</taxon>
        <taxon>Cucurbitariaceae</taxon>
        <taxon>Cucurbitaria</taxon>
    </lineage>
</organism>
<name>A0A9P4L3N2_9PLEO</name>
<accession>A0A9P4L3N2</accession>
<keyword evidence="2" id="KW-1185">Reference proteome</keyword>
<comment type="caution">
    <text evidence="1">The sequence shown here is derived from an EMBL/GenBank/DDBJ whole genome shotgun (WGS) entry which is preliminary data.</text>
</comment>
<sequence length="159" mass="18389">MAAAFGLLLARRDWFHDAFCHVVIFFLAYLISCGFDGLISELARDIWDSIYFVYTAERSERSPFFNWGHISTLRVMKRTSADWTLFCYSRDELPFFLPQQRPHFYLLHNTPAGPNVPVSLRYHTCLEILFLEAFLLRLHNSCFMSGCLLVGFGAGKDCT</sequence>
<dbReference type="RefSeq" id="XP_040783062.1">
    <property type="nucleotide sequence ID" value="XM_040927255.1"/>
</dbReference>
<gene>
    <name evidence="1" type="ORF">K460DRAFT_209440</name>
</gene>
<evidence type="ECO:0000313" key="2">
    <source>
        <dbReference type="Proteomes" id="UP000800039"/>
    </source>
</evidence>
<dbReference type="AlphaFoldDB" id="A0A9P4L3N2"/>
<evidence type="ECO:0000313" key="1">
    <source>
        <dbReference type="EMBL" id="KAF1840499.1"/>
    </source>
</evidence>